<accession>A0A8J9Y5X6</accession>
<sequence>MPRGPTLACGAPPRAGAASRAPLCGEGARSYVGERLKYCVNRFEVALEARAPGDPLMTKNRNTQRSDAIGQNITE</sequence>
<dbReference type="OrthoDB" id="10563557at2759"/>
<proteinExistence type="predicted"/>
<evidence type="ECO:0000313" key="2">
    <source>
        <dbReference type="EMBL" id="CAH0714736.1"/>
    </source>
</evidence>
<organism evidence="2 3">
    <name type="scientific">Brenthis ino</name>
    <name type="common">lesser marbled fritillary</name>
    <dbReference type="NCBI Taxonomy" id="405034"/>
    <lineage>
        <taxon>Eukaryota</taxon>
        <taxon>Metazoa</taxon>
        <taxon>Ecdysozoa</taxon>
        <taxon>Arthropoda</taxon>
        <taxon>Hexapoda</taxon>
        <taxon>Insecta</taxon>
        <taxon>Pterygota</taxon>
        <taxon>Neoptera</taxon>
        <taxon>Endopterygota</taxon>
        <taxon>Lepidoptera</taxon>
        <taxon>Glossata</taxon>
        <taxon>Ditrysia</taxon>
        <taxon>Papilionoidea</taxon>
        <taxon>Nymphalidae</taxon>
        <taxon>Heliconiinae</taxon>
        <taxon>Argynnini</taxon>
        <taxon>Brenthis</taxon>
    </lineage>
</organism>
<gene>
    <name evidence="2" type="ORF">BINO364_LOCUS1754</name>
</gene>
<feature type="region of interest" description="Disordered" evidence="1">
    <location>
        <begin position="1"/>
        <end position="20"/>
    </location>
</feature>
<feature type="compositionally biased region" description="Polar residues" evidence="1">
    <location>
        <begin position="59"/>
        <end position="75"/>
    </location>
</feature>
<keyword evidence="3" id="KW-1185">Reference proteome</keyword>
<evidence type="ECO:0000256" key="1">
    <source>
        <dbReference type="SAM" id="MobiDB-lite"/>
    </source>
</evidence>
<name>A0A8J9Y5X6_9NEOP</name>
<evidence type="ECO:0000313" key="3">
    <source>
        <dbReference type="Proteomes" id="UP000838878"/>
    </source>
</evidence>
<dbReference type="Proteomes" id="UP000838878">
    <property type="component" value="Chromosome 1"/>
</dbReference>
<reference evidence="2" key="1">
    <citation type="submission" date="2021-12" db="EMBL/GenBank/DDBJ databases">
        <authorList>
            <person name="Martin H S."/>
        </authorList>
    </citation>
    <scope>NUCLEOTIDE SEQUENCE</scope>
</reference>
<protein>
    <submittedName>
        <fullName evidence="2">Uncharacterized protein</fullName>
    </submittedName>
</protein>
<dbReference type="EMBL" id="OV170221">
    <property type="protein sequence ID" value="CAH0714736.1"/>
    <property type="molecule type" value="Genomic_DNA"/>
</dbReference>
<dbReference type="AlphaFoldDB" id="A0A8J9Y5X6"/>
<feature type="compositionally biased region" description="Low complexity" evidence="1">
    <location>
        <begin position="8"/>
        <end position="20"/>
    </location>
</feature>
<feature type="non-terminal residue" evidence="2">
    <location>
        <position position="75"/>
    </location>
</feature>
<feature type="region of interest" description="Disordered" evidence="1">
    <location>
        <begin position="53"/>
        <end position="75"/>
    </location>
</feature>